<accession>A0AAP0AXI4</accession>
<dbReference type="PANTHER" id="PTHR11439:SF515">
    <property type="entry name" value="GAG-POL POLYPROTEIN"/>
    <property type="match status" value="1"/>
</dbReference>
<comment type="caution">
    <text evidence="2">The sequence shown here is derived from an EMBL/GenBank/DDBJ whole genome shotgun (WGS) entry which is preliminary data.</text>
</comment>
<evidence type="ECO:0000313" key="3">
    <source>
        <dbReference type="Proteomes" id="UP001418222"/>
    </source>
</evidence>
<dbReference type="AlphaFoldDB" id="A0AAP0AXI4"/>
<dbReference type="InterPro" id="IPR013103">
    <property type="entry name" value="RVT_2"/>
</dbReference>
<keyword evidence="3" id="KW-1185">Reference proteome</keyword>
<evidence type="ECO:0000259" key="1">
    <source>
        <dbReference type="Pfam" id="PF07727"/>
    </source>
</evidence>
<reference evidence="2 3" key="1">
    <citation type="journal article" date="2022" name="Nat. Plants">
        <title>Genomes of leafy and leafless Platanthera orchids illuminate the evolution of mycoheterotrophy.</title>
        <authorList>
            <person name="Li M.H."/>
            <person name="Liu K.W."/>
            <person name="Li Z."/>
            <person name="Lu H.C."/>
            <person name="Ye Q.L."/>
            <person name="Zhang D."/>
            <person name="Wang J.Y."/>
            <person name="Li Y.F."/>
            <person name="Zhong Z.M."/>
            <person name="Liu X."/>
            <person name="Yu X."/>
            <person name="Liu D.K."/>
            <person name="Tu X.D."/>
            <person name="Liu B."/>
            <person name="Hao Y."/>
            <person name="Liao X.Y."/>
            <person name="Jiang Y.T."/>
            <person name="Sun W.H."/>
            <person name="Chen J."/>
            <person name="Chen Y.Q."/>
            <person name="Ai Y."/>
            <person name="Zhai J.W."/>
            <person name="Wu S.S."/>
            <person name="Zhou Z."/>
            <person name="Hsiao Y.Y."/>
            <person name="Wu W.L."/>
            <person name="Chen Y.Y."/>
            <person name="Lin Y.F."/>
            <person name="Hsu J.L."/>
            <person name="Li C.Y."/>
            <person name="Wang Z.W."/>
            <person name="Zhao X."/>
            <person name="Zhong W.Y."/>
            <person name="Ma X.K."/>
            <person name="Ma L."/>
            <person name="Huang J."/>
            <person name="Chen G.Z."/>
            <person name="Huang M.Z."/>
            <person name="Huang L."/>
            <person name="Peng D.H."/>
            <person name="Luo Y.B."/>
            <person name="Zou S.Q."/>
            <person name="Chen S.P."/>
            <person name="Lan S."/>
            <person name="Tsai W.C."/>
            <person name="Van de Peer Y."/>
            <person name="Liu Z.J."/>
        </authorList>
    </citation>
    <scope>NUCLEOTIDE SEQUENCE [LARGE SCALE GENOMIC DNA]</scope>
    <source>
        <strain evidence="2">Lor287</strain>
    </source>
</reference>
<feature type="domain" description="Reverse transcriptase Ty1/copia-type" evidence="1">
    <location>
        <begin position="4"/>
        <end position="90"/>
    </location>
</feature>
<gene>
    <name evidence="2" type="ORF">KSP39_PZI022153</name>
</gene>
<dbReference type="InterPro" id="IPR043502">
    <property type="entry name" value="DNA/RNA_pol_sf"/>
</dbReference>
<protein>
    <recommendedName>
        <fullName evidence="1">Reverse transcriptase Ty1/copia-type domain-containing protein</fullName>
    </recommendedName>
</protein>
<dbReference type="Pfam" id="PF07727">
    <property type="entry name" value="RVT_2"/>
    <property type="match status" value="1"/>
</dbReference>
<dbReference type="Proteomes" id="UP001418222">
    <property type="component" value="Unassembled WGS sequence"/>
</dbReference>
<evidence type="ECO:0000313" key="2">
    <source>
        <dbReference type="EMBL" id="KAK8918643.1"/>
    </source>
</evidence>
<proteinExistence type="predicted"/>
<dbReference type="SUPFAM" id="SSF56672">
    <property type="entry name" value="DNA/RNA polymerases"/>
    <property type="match status" value="1"/>
</dbReference>
<organism evidence="2 3">
    <name type="scientific">Platanthera zijinensis</name>
    <dbReference type="NCBI Taxonomy" id="2320716"/>
    <lineage>
        <taxon>Eukaryota</taxon>
        <taxon>Viridiplantae</taxon>
        <taxon>Streptophyta</taxon>
        <taxon>Embryophyta</taxon>
        <taxon>Tracheophyta</taxon>
        <taxon>Spermatophyta</taxon>
        <taxon>Magnoliopsida</taxon>
        <taxon>Liliopsida</taxon>
        <taxon>Asparagales</taxon>
        <taxon>Orchidaceae</taxon>
        <taxon>Orchidoideae</taxon>
        <taxon>Orchideae</taxon>
        <taxon>Orchidinae</taxon>
        <taxon>Platanthera</taxon>
    </lineage>
</organism>
<name>A0AAP0AXI4_9ASPA</name>
<sequence length="205" mass="23715">MKVDKSGDIMIICLYMDDMIFTASNPAMFEEFKRLMKKEFEMTDLGELSYFLGVEVQQREDGIFISQKKYAEEILKKFRMENNKAISTPADPGIKLRKDSKEEGVDPTMFKSLVRSIRYLTFTRPNIMYAVGVVSRHIEEPKQDHFTATKRILRYVNGIRDHGLKYSTGKDLKLFGYSDSDYGVDVNDQKRTSRYAFNMGTAAFS</sequence>
<dbReference type="EMBL" id="JBBWWQ010000019">
    <property type="protein sequence ID" value="KAK8918643.1"/>
    <property type="molecule type" value="Genomic_DNA"/>
</dbReference>
<dbReference type="PANTHER" id="PTHR11439">
    <property type="entry name" value="GAG-POL-RELATED RETROTRANSPOSON"/>
    <property type="match status" value="1"/>
</dbReference>